<proteinExistence type="inferred from homology"/>
<evidence type="ECO:0000256" key="1">
    <source>
        <dbReference type="ARBA" id="ARBA00004141"/>
    </source>
</evidence>
<comment type="subcellular location">
    <subcellularLocation>
        <location evidence="1">Membrane</location>
        <topology evidence="1">Multi-pass membrane protein</topology>
    </subcellularLocation>
</comment>
<evidence type="ECO:0000256" key="5">
    <source>
        <dbReference type="ARBA" id="ARBA00038359"/>
    </source>
</evidence>
<feature type="transmembrane region" description="Helical" evidence="7">
    <location>
        <begin position="100"/>
        <end position="125"/>
    </location>
</feature>
<dbReference type="InterPro" id="IPR049326">
    <property type="entry name" value="Rhodopsin_dom_fungi"/>
</dbReference>
<dbReference type="PANTHER" id="PTHR33048:SF163">
    <property type="entry name" value="INTEGRAL MEMBRANE PROTEIN (AFU_ORTHOLOGUE AFUA_8G05510)"/>
    <property type="match status" value="1"/>
</dbReference>
<feature type="transmembrane region" description="Helical" evidence="7">
    <location>
        <begin position="186"/>
        <end position="208"/>
    </location>
</feature>
<dbReference type="InterPro" id="IPR052337">
    <property type="entry name" value="SAT4-like"/>
</dbReference>
<dbReference type="OrthoDB" id="5429740at2759"/>
<sequence>MFFLSIAMSSPFGEPSPGIDLKENHTPRNNATVIALYILAIIAILLRIIARLKVQHANVLVDDWLIGTALIPVTANLVCTIMGGYYGLGKHVWVVELDDVIIVMQLLFAYVLIYVVAIPLIKLSIILFYRRIFGMNWVMWVCVFLTVGYWFSCTIAFLVCCRPLSYYWTQFRDPSGGRCIFNLYPFYIGNAAANVATDGIILMVPIPLVWKLQMRTAQKILVSGIFLLGGFVCVASIVRIYFMTFLSRSLDITWIMGDVFIWSSVEPCIGIVCACLPTLQPLLRSTLKSIFGSSRIAGKFGASSSQEVELDRKRRNQRISGGHRKHRLFRSLDDSQRKSNDQRLILRPEEDEAILTTNSEAVEGDNFAGGQGSHRERKDKSSMSIRVHRDFQWQEEHAGR</sequence>
<dbReference type="PANTHER" id="PTHR33048">
    <property type="entry name" value="PTH11-LIKE INTEGRAL MEMBRANE PROTEIN (AFU_ORTHOLOGUE AFUA_5G11245)"/>
    <property type="match status" value="1"/>
</dbReference>
<keyword evidence="2 7" id="KW-0812">Transmembrane</keyword>
<dbReference type="EMBL" id="NKHU02000080">
    <property type="protein sequence ID" value="RHZ57293.1"/>
    <property type="molecule type" value="Genomic_DNA"/>
</dbReference>
<dbReference type="Proteomes" id="UP000215305">
    <property type="component" value="Unassembled WGS sequence"/>
</dbReference>
<evidence type="ECO:0000259" key="8">
    <source>
        <dbReference type="Pfam" id="PF20684"/>
    </source>
</evidence>
<comment type="similarity">
    <text evidence="5">Belongs to the SAT4 family.</text>
</comment>
<protein>
    <recommendedName>
        <fullName evidence="8">Rhodopsin domain-containing protein</fullName>
    </recommendedName>
</protein>
<evidence type="ECO:0000313" key="10">
    <source>
        <dbReference type="Proteomes" id="UP000215305"/>
    </source>
</evidence>
<evidence type="ECO:0000256" key="6">
    <source>
        <dbReference type="SAM" id="MobiDB-lite"/>
    </source>
</evidence>
<feature type="transmembrane region" description="Helical" evidence="7">
    <location>
        <begin position="31"/>
        <end position="52"/>
    </location>
</feature>
<organism evidence="9 10">
    <name type="scientific">Aspergillus thermomutatus</name>
    <name type="common">Neosartorya pseudofischeri</name>
    <dbReference type="NCBI Taxonomy" id="41047"/>
    <lineage>
        <taxon>Eukaryota</taxon>
        <taxon>Fungi</taxon>
        <taxon>Dikarya</taxon>
        <taxon>Ascomycota</taxon>
        <taxon>Pezizomycotina</taxon>
        <taxon>Eurotiomycetes</taxon>
        <taxon>Eurotiomycetidae</taxon>
        <taxon>Eurotiales</taxon>
        <taxon>Aspergillaceae</taxon>
        <taxon>Aspergillus</taxon>
        <taxon>Aspergillus subgen. Fumigati</taxon>
    </lineage>
</organism>
<dbReference type="STRING" id="41047.A0A397H791"/>
<evidence type="ECO:0000256" key="4">
    <source>
        <dbReference type="ARBA" id="ARBA00023136"/>
    </source>
</evidence>
<dbReference type="GeneID" id="38125445"/>
<name>A0A397H791_ASPTH</name>
<dbReference type="AlphaFoldDB" id="A0A397H791"/>
<feature type="domain" description="Rhodopsin" evidence="8">
    <location>
        <begin position="46"/>
        <end position="284"/>
    </location>
</feature>
<gene>
    <name evidence="9" type="ORF">CDV56_103471</name>
</gene>
<evidence type="ECO:0000256" key="2">
    <source>
        <dbReference type="ARBA" id="ARBA00022692"/>
    </source>
</evidence>
<comment type="caution">
    <text evidence="9">The sequence shown here is derived from an EMBL/GenBank/DDBJ whole genome shotgun (WGS) entry which is preliminary data.</text>
</comment>
<dbReference type="GO" id="GO:0016020">
    <property type="term" value="C:membrane"/>
    <property type="evidence" value="ECO:0007669"/>
    <property type="project" value="UniProtKB-SubCell"/>
</dbReference>
<accession>A0A397H791</accession>
<evidence type="ECO:0000256" key="7">
    <source>
        <dbReference type="SAM" id="Phobius"/>
    </source>
</evidence>
<evidence type="ECO:0000256" key="3">
    <source>
        <dbReference type="ARBA" id="ARBA00022989"/>
    </source>
</evidence>
<feature type="region of interest" description="Disordered" evidence="6">
    <location>
        <begin position="355"/>
        <end position="400"/>
    </location>
</feature>
<evidence type="ECO:0000313" key="9">
    <source>
        <dbReference type="EMBL" id="RHZ57293.1"/>
    </source>
</evidence>
<dbReference type="Pfam" id="PF20684">
    <property type="entry name" value="Fung_rhodopsin"/>
    <property type="match status" value="1"/>
</dbReference>
<keyword evidence="3 7" id="KW-1133">Transmembrane helix</keyword>
<dbReference type="VEuPathDB" id="FungiDB:CDV56_103471"/>
<reference evidence="9" key="1">
    <citation type="submission" date="2018-08" db="EMBL/GenBank/DDBJ databases">
        <title>Draft genome sequence of azole-resistant Aspergillus thermomutatus (Neosartorya pseudofischeri) strain HMR AF 39, isolated from a human nasal aspirate.</title>
        <authorList>
            <person name="Parent-Michaud M."/>
            <person name="Dufresne P.J."/>
            <person name="Fournier E."/>
            <person name="Martineau C."/>
            <person name="Moreira S."/>
            <person name="Perkins V."/>
            <person name="De Repentigny L."/>
            <person name="Dufresne S.F."/>
        </authorList>
    </citation>
    <scope>NUCLEOTIDE SEQUENCE [LARGE SCALE GENOMIC DNA]</scope>
    <source>
        <strain evidence="9">HMR AF 39</strain>
    </source>
</reference>
<feature type="compositionally biased region" description="Basic and acidic residues" evidence="6">
    <location>
        <begin position="373"/>
        <end position="400"/>
    </location>
</feature>
<dbReference type="RefSeq" id="XP_026614991.1">
    <property type="nucleotide sequence ID" value="XM_026757090.1"/>
</dbReference>
<keyword evidence="4 7" id="KW-0472">Membrane</keyword>
<feature type="transmembrane region" description="Helical" evidence="7">
    <location>
        <begin position="64"/>
        <end position="88"/>
    </location>
</feature>
<keyword evidence="10" id="KW-1185">Reference proteome</keyword>
<feature type="transmembrane region" description="Helical" evidence="7">
    <location>
        <begin position="220"/>
        <end position="242"/>
    </location>
</feature>
<feature type="transmembrane region" description="Helical" evidence="7">
    <location>
        <begin position="137"/>
        <end position="166"/>
    </location>
</feature>